<evidence type="ECO:0008006" key="3">
    <source>
        <dbReference type="Google" id="ProtNLM"/>
    </source>
</evidence>
<evidence type="ECO:0000313" key="2">
    <source>
        <dbReference type="Proteomes" id="UP000594261"/>
    </source>
</evidence>
<dbReference type="PANTHER" id="PTHR24121:SF20">
    <property type="entry name" value="TONSOKU-LIKE PROTEIN"/>
    <property type="match status" value="1"/>
</dbReference>
<evidence type="ECO:0000313" key="1">
    <source>
        <dbReference type="EnsemblPlants" id="QL05p070388:mrna"/>
    </source>
</evidence>
<dbReference type="AlphaFoldDB" id="A0A7N2LU00"/>
<accession>A0A7N2LU00</accession>
<dbReference type="PANTHER" id="PTHR24121">
    <property type="entry name" value="NO MECHANORECEPTOR POTENTIAL C, ISOFORM D-RELATED"/>
    <property type="match status" value="1"/>
</dbReference>
<dbReference type="Gene3D" id="1.25.40.20">
    <property type="entry name" value="Ankyrin repeat-containing domain"/>
    <property type="match status" value="1"/>
</dbReference>
<sequence length="246" mass="27999">MDESPGFGELGELYSSLSDGTPEFRKLRELYSNLVKGDESNVIAQYSEWGQRRFEDFTCCRDTILHLAIYMKRENIAKKFLERHVQSGLLPPLTQKNALGDTVLHDAAATNMTSLAKELLIVTPELLSIQNNNSETPLFRAVRFGHTEMFRLLADWVKIIKVPNLPYLTDMNGSTILHMAIIAEFFDLALEIAMKYPDLINIKNEKGMIGLQLLSKNPSAFKSGRKYALLKRFIYYCMILPSTLLN</sequence>
<dbReference type="Gramene" id="QL05p070388:mrna">
    <property type="protein sequence ID" value="QL05p070388:mrna"/>
    <property type="gene ID" value="QL05p070388"/>
</dbReference>
<organism evidence="1 2">
    <name type="scientific">Quercus lobata</name>
    <name type="common">Valley oak</name>
    <dbReference type="NCBI Taxonomy" id="97700"/>
    <lineage>
        <taxon>Eukaryota</taxon>
        <taxon>Viridiplantae</taxon>
        <taxon>Streptophyta</taxon>
        <taxon>Embryophyta</taxon>
        <taxon>Tracheophyta</taxon>
        <taxon>Spermatophyta</taxon>
        <taxon>Magnoliopsida</taxon>
        <taxon>eudicotyledons</taxon>
        <taxon>Gunneridae</taxon>
        <taxon>Pentapetalae</taxon>
        <taxon>rosids</taxon>
        <taxon>fabids</taxon>
        <taxon>Fagales</taxon>
        <taxon>Fagaceae</taxon>
        <taxon>Quercus</taxon>
    </lineage>
</organism>
<reference evidence="1" key="2">
    <citation type="submission" date="2021-01" db="UniProtKB">
        <authorList>
            <consortium name="EnsemblPlants"/>
        </authorList>
    </citation>
    <scope>IDENTIFICATION</scope>
</reference>
<dbReference type="SMART" id="SM00248">
    <property type="entry name" value="ANK"/>
    <property type="match status" value="4"/>
</dbReference>
<dbReference type="InterPro" id="IPR036770">
    <property type="entry name" value="Ankyrin_rpt-contain_sf"/>
</dbReference>
<dbReference type="Pfam" id="PF12796">
    <property type="entry name" value="Ank_2"/>
    <property type="match status" value="1"/>
</dbReference>
<dbReference type="EnsemblPlants" id="QL05p070388:mrna">
    <property type="protein sequence ID" value="QL05p070388:mrna"/>
    <property type="gene ID" value="QL05p070388"/>
</dbReference>
<name>A0A7N2LU00_QUELO</name>
<dbReference type="InterPro" id="IPR002110">
    <property type="entry name" value="Ankyrin_rpt"/>
</dbReference>
<dbReference type="InParanoid" id="A0A7N2LU00"/>
<proteinExistence type="predicted"/>
<dbReference type="Proteomes" id="UP000594261">
    <property type="component" value="Chromosome 5"/>
</dbReference>
<reference evidence="1 2" key="1">
    <citation type="journal article" date="2016" name="G3 (Bethesda)">
        <title>First Draft Assembly and Annotation of the Genome of a California Endemic Oak Quercus lobata Nee (Fagaceae).</title>
        <authorList>
            <person name="Sork V.L."/>
            <person name="Fitz-Gibbon S.T."/>
            <person name="Puiu D."/>
            <person name="Crepeau M."/>
            <person name="Gugger P.F."/>
            <person name="Sherman R."/>
            <person name="Stevens K."/>
            <person name="Langley C.H."/>
            <person name="Pellegrini M."/>
            <person name="Salzberg S.L."/>
        </authorList>
    </citation>
    <scope>NUCLEOTIDE SEQUENCE [LARGE SCALE GENOMIC DNA]</scope>
    <source>
        <strain evidence="1 2">cv. SW786</strain>
    </source>
</reference>
<protein>
    <recommendedName>
        <fullName evidence="3">Ankyrin repeat-containing protein</fullName>
    </recommendedName>
</protein>
<dbReference type="EMBL" id="LRBV02000005">
    <property type="status" value="NOT_ANNOTATED_CDS"/>
    <property type="molecule type" value="Genomic_DNA"/>
</dbReference>
<keyword evidence="2" id="KW-1185">Reference proteome</keyword>
<dbReference type="SUPFAM" id="SSF48403">
    <property type="entry name" value="Ankyrin repeat"/>
    <property type="match status" value="1"/>
</dbReference>